<dbReference type="Pfam" id="PF13649">
    <property type="entry name" value="Methyltransf_25"/>
    <property type="match status" value="1"/>
</dbReference>
<dbReference type="SUPFAM" id="SSF53335">
    <property type="entry name" value="S-adenosyl-L-methionine-dependent methyltransferases"/>
    <property type="match status" value="1"/>
</dbReference>
<accession>A0ABY5PHZ5</accession>
<proteinExistence type="predicted"/>
<dbReference type="Proteomes" id="UP001058860">
    <property type="component" value="Chromosome"/>
</dbReference>
<organism evidence="5 6">
    <name type="scientific">Svornostia abyssi</name>
    <dbReference type="NCBI Taxonomy" id="2898438"/>
    <lineage>
        <taxon>Bacteria</taxon>
        <taxon>Bacillati</taxon>
        <taxon>Actinomycetota</taxon>
        <taxon>Thermoleophilia</taxon>
        <taxon>Solirubrobacterales</taxon>
        <taxon>Baekduiaceae</taxon>
        <taxon>Svornostia</taxon>
    </lineage>
</organism>
<dbReference type="InterPro" id="IPR029063">
    <property type="entry name" value="SAM-dependent_MTases_sf"/>
</dbReference>
<keyword evidence="3" id="KW-0949">S-adenosyl-L-methionine</keyword>
<name>A0ABY5PHZ5_9ACTN</name>
<dbReference type="InterPro" id="IPR041698">
    <property type="entry name" value="Methyltransf_25"/>
</dbReference>
<evidence type="ECO:0000256" key="1">
    <source>
        <dbReference type="ARBA" id="ARBA00022603"/>
    </source>
</evidence>
<dbReference type="Gene3D" id="3.40.50.150">
    <property type="entry name" value="Vaccinia Virus protein VP39"/>
    <property type="match status" value="1"/>
</dbReference>
<sequence length="271" mass="31779">MPDRTIDRDYVTKVNQQYHDAIVEKYDERGEGNSPDVREWTQAQFDQYIHPVLDVVEGTPRVIDLGCGSGWLEYYLHDRELDLLGLDISEGMLARARERFPQWRFEQADLYAFETDQQFHLVMEHAVLHHLVDYLPLVDKMASLTLPGGVMFLGNEPNRLAYKYLSPLAKLWRQTINRYRTEDTVDLLGDAEFEALSEYHLFYGEGIDAQAIKQRLHDVHGFRRVDIFYSLREIFSAVEEAYPSVKLNAWTPDSVRDHFRFSRNFTLVAQR</sequence>
<dbReference type="PANTHER" id="PTHR43464">
    <property type="entry name" value="METHYLTRANSFERASE"/>
    <property type="match status" value="1"/>
</dbReference>
<dbReference type="GO" id="GO:0032259">
    <property type="term" value="P:methylation"/>
    <property type="evidence" value="ECO:0007669"/>
    <property type="project" value="UniProtKB-KW"/>
</dbReference>
<evidence type="ECO:0000256" key="2">
    <source>
        <dbReference type="ARBA" id="ARBA00022679"/>
    </source>
</evidence>
<dbReference type="CDD" id="cd02440">
    <property type="entry name" value="AdoMet_MTases"/>
    <property type="match status" value="1"/>
</dbReference>
<feature type="domain" description="Methyltransferase" evidence="4">
    <location>
        <begin position="62"/>
        <end position="149"/>
    </location>
</feature>
<gene>
    <name evidence="5" type="ORF">LRS13_00805</name>
</gene>
<reference evidence="6" key="1">
    <citation type="submission" date="2021-11" db="EMBL/GenBank/DDBJ databases">
        <title>Cultivation dependent microbiological survey of springs from the worlds oldest radium mine currently devoted to the extraction of radon-saturated water.</title>
        <authorList>
            <person name="Kapinusova G."/>
            <person name="Smrhova T."/>
            <person name="Strejcek M."/>
            <person name="Suman J."/>
            <person name="Jani K."/>
            <person name="Pajer P."/>
            <person name="Uhlik O."/>
        </authorList>
    </citation>
    <scope>NUCLEOTIDE SEQUENCE [LARGE SCALE GENOMIC DNA]</scope>
    <source>
        <strain evidence="6">J379</strain>
    </source>
</reference>
<protein>
    <submittedName>
        <fullName evidence="5">Class I SAM-dependent methyltransferase</fullName>
    </submittedName>
</protein>
<dbReference type="GO" id="GO:0008168">
    <property type="term" value="F:methyltransferase activity"/>
    <property type="evidence" value="ECO:0007669"/>
    <property type="project" value="UniProtKB-KW"/>
</dbReference>
<evidence type="ECO:0000259" key="4">
    <source>
        <dbReference type="Pfam" id="PF13649"/>
    </source>
</evidence>
<keyword evidence="1 5" id="KW-0489">Methyltransferase</keyword>
<dbReference type="PANTHER" id="PTHR43464:SF19">
    <property type="entry name" value="UBIQUINONE BIOSYNTHESIS O-METHYLTRANSFERASE, MITOCHONDRIAL"/>
    <property type="match status" value="1"/>
</dbReference>
<dbReference type="EMBL" id="CP088295">
    <property type="protein sequence ID" value="UUY04100.1"/>
    <property type="molecule type" value="Genomic_DNA"/>
</dbReference>
<evidence type="ECO:0000256" key="3">
    <source>
        <dbReference type="ARBA" id="ARBA00022691"/>
    </source>
</evidence>
<dbReference type="RefSeq" id="WP_353864593.1">
    <property type="nucleotide sequence ID" value="NZ_CP088295.1"/>
</dbReference>
<evidence type="ECO:0000313" key="5">
    <source>
        <dbReference type="EMBL" id="UUY04100.1"/>
    </source>
</evidence>
<keyword evidence="6" id="KW-1185">Reference proteome</keyword>
<keyword evidence="2" id="KW-0808">Transferase</keyword>
<evidence type="ECO:0000313" key="6">
    <source>
        <dbReference type="Proteomes" id="UP001058860"/>
    </source>
</evidence>